<gene>
    <name evidence="5" type="ORF">NJF43_08385</name>
</gene>
<dbReference type="Proteomes" id="UP001165292">
    <property type="component" value="Unassembled WGS sequence"/>
</dbReference>
<accession>A0AA41WFX2</accession>
<dbReference type="EMBL" id="JAMYBS010000007">
    <property type="protein sequence ID" value="MCO7544769.1"/>
    <property type="molecule type" value="Genomic_DNA"/>
</dbReference>
<dbReference type="PANTHER" id="PTHR42781">
    <property type="entry name" value="SPERMIDINE/PUTRESCINE IMPORT ATP-BINDING PROTEIN POTA"/>
    <property type="match status" value="1"/>
</dbReference>
<dbReference type="InterPro" id="IPR027417">
    <property type="entry name" value="P-loop_NTPase"/>
</dbReference>
<proteinExistence type="predicted"/>
<dbReference type="AlphaFoldDB" id="A0AA41WFX2"/>
<name>A0AA41WFX2_9GAMM</name>
<dbReference type="Pfam" id="PF00005">
    <property type="entry name" value="ABC_tran"/>
    <property type="match status" value="1"/>
</dbReference>
<sequence length="233" mass="26253">MQLDIDISKTLKSAKRSFQLQVRFQTDSQRLVVLGPSGSGKSLLLKAIAGLIRPDQGHIHLDGTPLFDHVAKIDLPPQRRQVAYLFQDYALFPHLNVRQNIGFGLRRGLLNPRAALQHEAVDYWLDAFQLRPVADQLPEELSGGQRQRTALARALIAQPRALLLDEPFSALDPQLRSHMRRELNELQRRLQVPMLLITHDPEDAEVFGEQVLHLREGVIESAATAHEALALID</sequence>
<evidence type="ECO:0000256" key="1">
    <source>
        <dbReference type="ARBA" id="ARBA00022448"/>
    </source>
</evidence>
<dbReference type="InterPro" id="IPR003439">
    <property type="entry name" value="ABC_transporter-like_ATP-bd"/>
</dbReference>
<dbReference type="RefSeq" id="WP_253162712.1">
    <property type="nucleotide sequence ID" value="NZ_JAMYBS010000007.1"/>
</dbReference>
<dbReference type="SUPFAM" id="SSF52540">
    <property type="entry name" value="P-loop containing nucleoside triphosphate hydrolases"/>
    <property type="match status" value="1"/>
</dbReference>
<dbReference type="PROSITE" id="PS50893">
    <property type="entry name" value="ABC_TRANSPORTER_2"/>
    <property type="match status" value="1"/>
</dbReference>
<evidence type="ECO:0000259" key="4">
    <source>
        <dbReference type="PROSITE" id="PS50893"/>
    </source>
</evidence>
<feature type="domain" description="ABC transporter" evidence="4">
    <location>
        <begin position="2"/>
        <end position="232"/>
    </location>
</feature>
<evidence type="ECO:0000256" key="2">
    <source>
        <dbReference type="ARBA" id="ARBA00022741"/>
    </source>
</evidence>
<reference evidence="5" key="1">
    <citation type="submission" date="2022-06" db="EMBL/GenBank/DDBJ databases">
        <title>Detection of beta-lactamases in bacteria of animal origin.</title>
        <authorList>
            <person name="Mlynarcik P."/>
            <person name="Zdarska V."/>
            <person name="Chudobova H."/>
            <person name="Prochazkova P."/>
            <person name="Hricova K."/>
            <person name="Mezerova K."/>
            <person name="Bardon J."/>
            <person name="Dolejska M."/>
            <person name="Sukkar I."/>
            <person name="Kolar M."/>
        </authorList>
    </citation>
    <scope>NUCLEOTIDE SEQUENCE</scope>
    <source>
        <strain evidence="5">S 300-3</strain>
    </source>
</reference>
<comment type="caution">
    <text evidence="5">The sequence shown here is derived from an EMBL/GenBank/DDBJ whole genome shotgun (WGS) entry which is preliminary data.</text>
</comment>
<evidence type="ECO:0000256" key="3">
    <source>
        <dbReference type="ARBA" id="ARBA00022840"/>
    </source>
</evidence>
<dbReference type="InterPro" id="IPR050093">
    <property type="entry name" value="ABC_SmlMolc_Importer"/>
</dbReference>
<dbReference type="Gene3D" id="3.40.50.300">
    <property type="entry name" value="P-loop containing nucleotide triphosphate hydrolases"/>
    <property type="match status" value="1"/>
</dbReference>
<dbReference type="InterPro" id="IPR003593">
    <property type="entry name" value="AAA+_ATPase"/>
</dbReference>
<dbReference type="SMART" id="SM00382">
    <property type="entry name" value="AAA"/>
    <property type="match status" value="1"/>
</dbReference>
<organism evidence="5 6">
    <name type="scientific">Stutzerimonas nitrititolerans</name>
    <dbReference type="NCBI Taxonomy" id="2482751"/>
    <lineage>
        <taxon>Bacteria</taxon>
        <taxon>Pseudomonadati</taxon>
        <taxon>Pseudomonadota</taxon>
        <taxon>Gammaproteobacteria</taxon>
        <taxon>Pseudomonadales</taxon>
        <taxon>Pseudomonadaceae</taxon>
        <taxon>Stutzerimonas</taxon>
    </lineage>
</organism>
<evidence type="ECO:0000313" key="6">
    <source>
        <dbReference type="Proteomes" id="UP001165292"/>
    </source>
</evidence>
<keyword evidence="1" id="KW-0813">Transport</keyword>
<protein>
    <submittedName>
        <fullName evidence="5">ATP-binding cassette domain-containing protein</fullName>
    </submittedName>
</protein>
<keyword evidence="3 5" id="KW-0067">ATP-binding</keyword>
<dbReference type="PANTHER" id="PTHR42781:SF4">
    <property type="entry name" value="SPERMIDINE_PUTRESCINE IMPORT ATP-BINDING PROTEIN POTA"/>
    <property type="match status" value="1"/>
</dbReference>
<dbReference type="GO" id="GO:0016887">
    <property type="term" value="F:ATP hydrolysis activity"/>
    <property type="evidence" value="ECO:0007669"/>
    <property type="project" value="InterPro"/>
</dbReference>
<keyword evidence="2" id="KW-0547">Nucleotide-binding</keyword>
<evidence type="ECO:0000313" key="5">
    <source>
        <dbReference type="EMBL" id="MCO7544769.1"/>
    </source>
</evidence>
<dbReference type="GO" id="GO:0005524">
    <property type="term" value="F:ATP binding"/>
    <property type="evidence" value="ECO:0007669"/>
    <property type="project" value="UniProtKB-KW"/>
</dbReference>